<dbReference type="EMBL" id="KE345020">
    <property type="protein sequence ID" value="EXB90179.1"/>
    <property type="molecule type" value="Genomic_DNA"/>
</dbReference>
<evidence type="ECO:0000313" key="3">
    <source>
        <dbReference type="Proteomes" id="UP000030645"/>
    </source>
</evidence>
<name>W9RGY3_9ROSA</name>
<dbReference type="Proteomes" id="UP000030645">
    <property type="component" value="Unassembled WGS sequence"/>
</dbReference>
<reference evidence="1" key="2">
    <citation type="submission" date="2013-06" db="EMBL/GenBank/DDBJ databases">
        <title>Draft Genome Sequence of a Mulberry Tree, Morus notabilis C.K. Schn.</title>
        <authorList>
            <person name="He N."/>
            <person name="Zhao S."/>
        </authorList>
    </citation>
    <scope>NUCLEOTIDE SEQUENCE</scope>
</reference>
<gene>
    <name evidence="1" type="ORF">L484_015473</name>
    <name evidence="2" type="ORF">L484_015475</name>
</gene>
<protein>
    <submittedName>
        <fullName evidence="1">Uncharacterized protein</fullName>
    </submittedName>
</protein>
<dbReference type="AlphaFoldDB" id="W9RGY3"/>
<evidence type="ECO:0000313" key="2">
    <source>
        <dbReference type="EMBL" id="EXB90181.1"/>
    </source>
</evidence>
<accession>W9RGY3</accession>
<evidence type="ECO:0000313" key="1">
    <source>
        <dbReference type="EMBL" id="EXB90179.1"/>
    </source>
</evidence>
<keyword evidence="3" id="KW-1185">Reference proteome</keyword>
<reference evidence="3" key="1">
    <citation type="submission" date="2013-01" db="EMBL/GenBank/DDBJ databases">
        <title>Draft Genome Sequence of a Mulberry Tree, Morus notabilis C.K. Schneid.</title>
        <authorList>
            <person name="He N."/>
            <person name="Zhao S."/>
        </authorList>
    </citation>
    <scope>NUCLEOTIDE SEQUENCE</scope>
</reference>
<dbReference type="STRING" id="981085.W9RGY3"/>
<dbReference type="EMBL" id="KE345020">
    <property type="protein sequence ID" value="EXB90181.1"/>
    <property type="molecule type" value="Genomic_DNA"/>
</dbReference>
<proteinExistence type="predicted"/>
<sequence length="82" mass="9299">MQEDLIAPYLAAELKHAVFSMRLWKAPGPDGFHAGVLSIENWDVTNVCLNILNETYIVLILKIKSPRRVSDFCHAIYKNNGK</sequence>
<organism evidence="1 3">
    <name type="scientific">Morus notabilis</name>
    <dbReference type="NCBI Taxonomy" id="981085"/>
    <lineage>
        <taxon>Eukaryota</taxon>
        <taxon>Viridiplantae</taxon>
        <taxon>Streptophyta</taxon>
        <taxon>Embryophyta</taxon>
        <taxon>Tracheophyta</taxon>
        <taxon>Spermatophyta</taxon>
        <taxon>Magnoliopsida</taxon>
        <taxon>eudicotyledons</taxon>
        <taxon>Gunneridae</taxon>
        <taxon>Pentapetalae</taxon>
        <taxon>rosids</taxon>
        <taxon>fabids</taxon>
        <taxon>Rosales</taxon>
        <taxon>Moraceae</taxon>
        <taxon>Moreae</taxon>
        <taxon>Morus</taxon>
    </lineage>
</organism>